<proteinExistence type="predicted"/>
<accession>A0A8J5VV54</accession>
<evidence type="ECO:0000313" key="3">
    <source>
        <dbReference type="Proteomes" id="UP000729402"/>
    </source>
</evidence>
<protein>
    <recommendedName>
        <fullName evidence="1">DUF7597 domain-containing protein</fullName>
    </recommendedName>
</protein>
<dbReference type="Pfam" id="PF24530">
    <property type="entry name" value="DUF7597"/>
    <property type="match status" value="1"/>
</dbReference>
<evidence type="ECO:0000313" key="2">
    <source>
        <dbReference type="EMBL" id="KAG8061173.1"/>
    </source>
</evidence>
<dbReference type="AlphaFoldDB" id="A0A8J5VV54"/>
<dbReference type="EMBL" id="JAAALK010000286">
    <property type="protein sequence ID" value="KAG8061173.1"/>
    <property type="molecule type" value="Genomic_DNA"/>
</dbReference>
<dbReference type="OrthoDB" id="694614at2759"/>
<reference evidence="2" key="1">
    <citation type="journal article" date="2021" name="bioRxiv">
        <title>Whole Genome Assembly and Annotation of Northern Wild Rice, Zizania palustris L., Supports a Whole Genome Duplication in the Zizania Genus.</title>
        <authorList>
            <person name="Haas M."/>
            <person name="Kono T."/>
            <person name="Macchietto M."/>
            <person name="Millas R."/>
            <person name="McGilp L."/>
            <person name="Shao M."/>
            <person name="Duquette J."/>
            <person name="Hirsch C.N."/>
            <person name="Kimball J."/>
        </authorList>
    </citation>
    <scope>NUCLEOTIDE SEQUENCE</scope>
    <source>
        <tissue evidence="2">Fresh leaf tissue</tissue>
    </source>
</reference>
<dbReference type="Proteomes" id="UP000729402">
    <property type="component" value="Unassembled WGS sequence"/>
</dbReference>
<organism evidence="2 3">
    <name type="scientific">Zizania palustris</name>
    <name type="common">Northern wild rice</name>
    <dbReference type="NCBI Taxonomy" id="103762"/>
    <lineage>
        <taxon>Eukaryota</taxon>
        <taxon>Viridiplantae</taxon>
        <taxon>Streptophyta</taxon>
        <taxon>Embryophyta</taxon>
        <taxon>Tracheophyta</taxon>
        <taxon>Spermatophyta</taxon>
        <taxon>Magnoliopsida</taxon>
        <taxon>Liliopsida</taxon>
        <taxon>Poales</taxon>
        <taxon>Poaceae</taxon>
        <taxon>BOP clade</taxon>
        <taxon>Oryzoideae</taxon>
        <taxon>Oryzeae</taxon>
        <taxon>Zizaniinae</taxon>
        <taxon>Zizania</taxon>
    </lineage>
</organism>
<gene>
    <name evidence="2" type="ORF">GUJ93_ZPchr0003g18602</name>
</gene>
<name>A0A8J5VV54_ZIZPA</name>
<reference evidence="2" key="2">
    <citation type="submission" date="2021-02" db="EMBL/GenBank/DDBJ databases">
        <authorList>
            <person name="Kimball J.A."/>
            <person name="Haas M.W."/>
            <person name="Macchietto M."/>
            <person name="Kono T."/>
            <person name="Duquette J."/>
            <person name="Shao M."/>
        </authorList>
    </citation>
    <scope>NUCLEOTIDE SEQUENCE</scope>
    <source>
        <tissue evidence="2">Fresh leaf tissue</tissue>
    </source>
</reference>
<keyword evidence="3" id="KW-1185">Reference proteome</keyword>
<comment type="caution">
    <text evidence="2">The sequence shown here is derived from an EMBL/GenBank/DDBJ whole genome shotgun (WGS) entry which is preliminary data.</text>
</comment>
<evidence type="ECO:0000259" key="1">
    <source>
        <dbReference type="Pfam" id="PF24530"/>
    </source>
</evidence>
<feature type="domain" description="DUF7597" evidence="1">
    <location>
        <begin position="7"/>
        <end position="91"/>
    </location>
</feature>
<sequence>MANCPANHLPFLSFDVSINAGSGPERHQSNNVCISGHVLASHEEFTIASCNAIFDEVEHEAVLQAIHQHYIETLRLRVARYIRHPIGVGIF</sequence>
<dbReference type="InterPro" id="IPR056018">
    <property type="entry name" value="DUF7597"/>
</dbReference>